<organism evidence="1 2">
    <name type="scientific">Persea americana</name>
    <name type="common">Avocado</name>
    <dbReference type="NCBI Taxonomy" id="3435"/>
    <lineage>
        <taxon>Eukaryota</taxon>
        <taxon>Viridiplantae</taxon>
        <taxon>Streptophyta</taxon>
        <taxon>Embryophyta</taxon>
        <taxon>Tracheophyta</taxon>
        <taxon>Spermatophyta</taxon>
        <taxon>Magnoliopsida</taxon>
        <taxon>Magnoliidae</taxon>
        <taxon>Laurales</taxon>
        <taxon>Lauraceae</taxon>
        <taxon>Persea</taxon>
    </lineage>
</organism>
<protein>
    <submittedName>
        <fullName evidence="1">Uncharacterized protein</fullName>
    </submittedName>
</protein>
<evidence type="ECO:0000313" key="2">
    <source>
        <dbReference type="Proteomes" id="UP001234297"/>
    </source>
</evidence>
<evidence type="ECO:0000313" key="1">
    <source>
        <dbReference type="EMBL" id="KAJ8630415.1"/>
    </source>
</evidence>
<dbReference type="Proteomes" id="UP001234297">
    <property type="component" value="Chromosome 7"/>
</dbReference>
<dbReference type="EMBL" id="CM056815">
    <property type="protein sequence ID" value="KAJ8630415.1"/>
    <property type="molecule type" value="Genomic_DNA"/>
</dbReference>
<gene>
    <name evidence="1" type="ORF">MRB53_023738</name>
</gene>
<comment type="caution">
    <text evidence="1">The sequence shown here is derived from an EMBL/GenBank/DDBJ whole genome shotgun (WGS) entry which is preliminary data.</text>
</comment>
<sequence>MEGGLEMERMSARRRAEWRDFKVGMRWGFHDFVDLGDLGGGKEGGDVEGKRDWDFDIVIVFITSGGPLDYAWWGQHYGEICILGEMDHA</sequence>
<name>A0ACC2LAN5_PERAE</name>
<accession>A0ACC2LAN5</accession>
<proteinExistence type="predicted"/>
<reference evidence="1 2" key="1">
    <citation type="journal article" date="2022" name="Hortic Res">
        <title>A haplotype resolved chromosomal level avocado genome allows analysis of novel avocado genes.</title>
        <authorList>
            <person name="Nath O."/>
            <person name="Fletcher S.J."/>
            <person name="Hayward A."/>
            <person name="Shaw L.M."/>
            <person name="Masouleh A.K."/>
            <person name="Furtado A."/>
            <person name="Henry R.J."/>
            <person name="Mitter N."/>
        </authorList>
    </citation>
    <scope>NUCLEOTIDE SEQUENCE [LARGE SCALE GENOMIC DNA]</scope>
    <source>
        <strain evidence="2">cv. Hass</strain>
    </source>
</reference>
<keyword evidence="2" id="KW-1185">Reference proteome</keyword>